<dbReference type="RefSeq" id="XP_007604295.1">
    <property type="nucleotide sequence ID" value="XM_007604233.1"/>
</dbReference>
<keyword evidence="2" id="KW-0539">Nucleus</keyword>
<evidence type="ECO:0000313" key="4">
    <source>
        <dbReference type="EMBL" id="ELA42203.1"/>
    </source>
</evidence>
<dbReference type="GO" id="GO:0097525">
    <property type="term" value="C:spliceosomal snRNP complex"/>
    <property type="evidence" value="ECO:0007669"/>
    <property type="project" value="UniProtKB-ARBA"/>
</dbReference>
<evidence type="ECO:0000313" key="5">
    <source>
        <dbReference type="Proteomes" id="UP000011082"/>
    </source>
</evidence>
<dbReference type="EMBL" id="JH370134">
    <property type="protein sequence ID" value="ELA42203.1"/>
    <property type="molecule type" value="Genomic_DNA"/>
</dbReference>
<dbReference type="PANTHER" id="PTHR23338">
    <property type="entry name" value="SMALL NUCLEAR RIBONUCLEOPROTEIN SM"/>
    <property type="match status" value="1"/>
</dbReference>
<dbReference type="OMA" id="DLWMNIH"/>
<dbReference type="STRING" id="993615.L2GMT0"/>
<evidence type="ECO:0000256" key="2">
    <source>
        <dbReference type="ARBA" id="ARBA00023242"/>
    </source>
</evidence>
<protein>
    <recommendedName>
        <fullName evidence="3">Sm domain-containing protein</fullName>
    </recommendedName>
</protein>
<comment type="subcellular location">
    <subcellularLocation>
        <location evidence="1">Nucleus</location>
    </subcellularLocation>
</comment>
<sequence length="82" mass="9326">MYPLTLIRMSRGKVITMMLKDSQAVSGFLVKCDVAMNMHLQNATIQRKSGEKVFVKQCFLKGQNVKSVKIDPKILGKQHLFE</sequence>
<dbReference type="Proteomes" id="UP000011082">
    <property type="component" value="Unassembled WGS sequence"/>
</dbReference>
<dbReference type="InterPro" id="IPR010920">
    <property type="entry name" value="LSM_dom_sf"/>
</dbReference>
<dbReference type="AlphaFoldDB" id="L2GMT0"/>
<evidence type="ECO:0000259" key="3">
    <source>
        <dbReference type="SMART" id="SM00651"/>
    </source>
</evidence>
<feature type="domain" description="Sm" evidence="3">
    <location>
        <begin position="5"/>
        <end position="70"/>
    </location>
</feature>
<dbReference type="Pfam" id="PF01423">
    <property type="entry name" value="LSM"/>
    <property type="match status" value="1"/>
</dbReference>
<dbReference type="GeneID" id="19881560"/>
<evidence type="ECO:0000256" key="1">
    <source>
        <dbReference type="ARBA" id="ARBA00004123"/>
    </source>
</evidence>
<keyword evidence="5" id="KW-1185">Reference proteome</keyword>
<proteinExistence type="predicted"/>
<dbReference type="SMART" id="SM00651">
    <property type="entry name" value="Sm"/>
    <property type="match status" value="1"/>
</dbReference>
<organism evidence="4 5">
    <name type="scientific">Vittaforma corneae (strain ATCC 50505)</name>
    <name type="common">Microsporidian parasite</name>
    <name type="synonym">Nosema corneum</name>
    <dbReference type="NCBI Taxonomy" id="993615"/>
    <lineage>
        <taxon>Eukaryota</taxon>
        <taxon>Fungi</taxon>
        <taxon>Fungi incertae sedis</taxon>
        <taxon>Microsporidia</taxon>
        <taxon>Nosematidae</taxon>
        <taxon>Vittaforma</taxon>
    </lineage>
</organism>
<reference evidence="5" key="1">
    <citation type="submission" date="2011-05" db="EMBL/GenBank/DDBJ databases">
        <title>The genome sequence of Vittaforma corneae strain ATCC 50505.</title>
        <authorList>
            <consortium name="The Broad Institute Genome Sequencing Platform"/>
            <person name="Cuomo C."/>
            <person name="Didier E."/>
            <person name="Bowers L."/>
            <person name="Young S.K."/>
            <person name="Zeng Q."/>
            <person name="Gargeya S."/>
            <person name="Fitzgerald M."/>
            <person name="Haas B."/>
            <person name="Abouelleil A."/>
            <person name="Alvarado L."/>
            <person name="Arachchi H.M."/>
            <person name="Berlin A."/>
            <person name="Chapman S.B."/>
            <person name="Gearin G."/>
            <person name="Goldberg J."/>
            <person name="Griggs A."/>
            <person name="Gujja S."/>
            <person name="Hansen M."/>
            <person name="Heiman D."/>
            <person name="Howarth C."/>
            <person name="Larimer J."/>
            <person name="Lui A."/>
            <person name="MacDonald P.J.P."/>
            <person name="McCowen C."/>
            <person name="Montmayeur A."/>
            <person name="Murphy C."/>
            <person name="Neiman D."/>
            <person name="Pearson M."/>
            <person name="Priest M."/>
            <person name="Roberts A."/>
            <person name="Saif S."/>
            <person name="Shea T."/>
            <person name="Sisk P."/>
            <person name="Stolte C."/>
            <person name="Sykes S."/>
            <person name="Wortman J."/>
            <person name="Nusbaum C."/>
            <person name="Birren B."/>
        </authorList>
    </citation>
    <scope>NUCLEOTIDE SEQUENCE [LARGE SCALE GENOMIC DNA]</scope>
    <source>
        <strain evidence="5">ATCC 50505</strain>
    </source>
</reference>
<dbReference type="InterPro" id="IPR027141">
    <property type="entry name" value="LSm4/Sm_D1/D3"/>
</dbReference>
<dbReference type="InParanoid" id="L2GMT0"/>
<dbReference type="SUPFAM" id="SSF50182">
    <property type="entry name" value="Sm-like ribonucleoproteins"/>
    <property type="match status" value="1"/>
</dbReference>
<dbReference type="GO" id="GO:0006396">
    <property type="term" value="P:RNA processing"/>
    <property type="evidence" value="ECO:0007669"/>
    <property type="project" value="InterPro"/>
</dbReference>
<accession>L2GMT0</accession>
<dbReference type="FunCoup" id="L2GMT0">
    <property type="interactions" value="65"/>
</dbReference>
<gene>
    <name evidence="4" type="ORF">VICG_00846</name>
</gene>
<dbReference type="Gene3D" id="2.30.30.100">
    <property type="match status" value="1"/>
</dbReference>
<name>L2GMT0_VITCO</name>
<dbReference type="HOGENOM" id="CLU_099537_3_3_1"/>
<dbReference type="OrthoDB" id="747253at2759"/>
<dbReference type="InterPro" id="IPR001163">
    <property type="entry name" value="Sm_dom_euk/arc"/>
</dbReference>
<dbReference type="VEuPathDB" id="MicrosporidiaDB:VICG_00846"/>